<dbReference type="Pfam" id="PF00814">
    <property type="entry name" value="TsaD"/>
    <property type="match status" value="1"/>
</dbReference>
<evidence type="ECO:0000313" key="2">
    <source>
        <dbReference type="EMBL" id="MYL66082.1"/>
    </source>
</evidence>
<gene>
    <name evidence="2" type="primary">tsaB</name>
    <name evidence="2" type="ORF">GLW07_22490</name>
</gene>
<organism evidence="2 3">
    <name type="scientific">Guptibacillus hwajinpoensis</name>
    <dbReference type="NCBI Taxonomy" id="208199"/>
    <lineage>
        <taxon>Bacteria</taxon>
        <taxon>Bacillati</taxon>
        <taxon>Bacillota</taxon>
        <taxon>Bacilli</taxon>
        <taxon>Bacillales</taxon>
        <taxon>Guptibacillaceae</taxon>
        <taxon>Guptibacillus</taxon>
    </lineage>
</organism>
<evidence type="ECO:0000313" key="3">
    <source>
        <dbReference type="Proteomes" id="UP000447833"/>
    </source>
</evidence>
<dbReference type="GO" id="GO:0016740">
    <property type="term" value="F:transferase activity"/>
    <property type="evidence" value="ECO:0007669"/>
    <property type="project" value="UniProtKB-KW"/>
</dbReference>
<dbReference type="GO" id="GO:0005829">
    <property type="term" value="C:cytosol"/>
    <property type="evidence" value="ECO:0007669"/>
    <property type="project" value="TreeGrafter"/>
</dbReference>
<accession>A0A845F4Q9</accession>
<dbReference type="PANTHER" id="PTHR11735:SF11">
    <property type="entry name" value="TRNA THREONYLCARBAMOYLADENOSINE BIOSYNTHESIS PROTEIN TSAB"/>
    <property type="match status" value="1"/>
</dbReference>
<feature type="domain" description="Gcp-like" evidence="1">
    <location>
        <begin position="31"/>
        <end position="195"/>
    </location>
</feature>
<sequence length="231" mass="25629">MKVLAIDSSNYCMGVSIMVDGTVVGELITNIKKNHSVRLMPAIEQLLEEVQVKPADLDRIVVAKGPGSYTGLRIGISIAKTLAWTLSKPLVGVSSLEILAQNGRYFSGAIVPFFDARRGQVYMSVYKANGIEVERETEDQIVLFEEWLQENKDRYERFLFISGDLTMHKEGIEAILGDKAVFAPSSSLNARPADLARLGASHEPVEDVHQFTPNYVRMAEAEAKWLASQKK</sequence>
<dbReference type="PANTHER" id="PTHR11735">
    <property type="entry name" value="TRNA N6-ADENOSINE THREONYLCARBAMOYLTRANSFERASE"/>
    <property type="match status" value="1"/>
</dbReference>
<name>A0A845F4Q9_9BACL</name>
<protein>
    <submittedName>
        <fullName evidence="2">tRNA (Adenosine(37)-N6)-threonylcarbamoyltransferase complex dimerization subunit type 1 TsaB</fullName>
    </submittedName>
</protein>
<dbReference type="CDD" id="cd24032">
    <property type="entry name" value="ASKHA_NBD_TsaB"/>
    <property type="match status" value="1"/>
</dbReference>
<reference evidence="2 3" key="1">
    <citation type="submission" date="2019-11" db="EMBL/GenBank/DDBJ databases">
        <title>Genome sequences of 17 halophilic strains isolated from different environments.</title>
        <authorList>
            <person name="Furrow R.E."/>
        </authorList>
    </citation>
    <scope>NUCLEOTIDE SEQUENCE [LARGE SCALE GENOMIC DNA]</scope>
    <source>
        <strain evidence="2 3">22506_14_FS</strain>
    </source>
</reference>
<dbReference type="GO" id="GO:0002949">
    <property type="term" value="P:tRNA threonylcarbamoyladenosine modification"/>
    <property type="evidence" value="ECO:0007669"/>
    <property type="project" value="InterPro"/>
</dbReference>
<dbReference type="Gene3D" id="3.30.420.40">
    <property type="match status" value="2"/>
</dbReference>
<dbReference type="AlphaFoldDB" id="A0A845F4Q9"/>
<dbReference type="InterPro" id="IPR043129">
    <property type="entry name" value="ATPase_NBD"/>
</dbReference>
<dbReference type="InterPro" id="IPR022496">
    <property type="entry name" value="T6A_TsaB"/>
</dbReference>
<dbReference type="EMBL" id="WMEY01000016">
    <property type="protein sequence ID" value="MYL66082.1"/>
    <property type="molecule type" value="Genomic_DNA"/>
</dbReference>
<keyword evidence="2" id="KW-0808">Transferase</keyword>
<dbReference type="SUPFAM" id="SSF53067">
    <property type="entry name" value="Actin-like ATPase domain"/>
    <property type="match status" value="2"/>
</dbReference>
<comment type="caution">
    <text evidence="2">The sequence shown here is derived from an EMBL/GenBank/DDBJ whole genome shotgun (WGS) entry which is preliminary data.</text>
</comment>
<dbReference type="RefSeq" id="WP_160921745.1">
    <property type="nucleotide sequence ID" value="NZ_WMEY01000016.1"/>
</dbReference>
<dbReference type="NCBIfam" id="TIGR03725">
    <property type="entry name" value="T6A_YeaZ"/>
    <property type="match status" value="1"/>
</dbReference>
<proteinExistence type="predicted"/>
<dbReference type="Proteomes" id="UP000447833">
    <property type="component" value="Unassembled WGS sequence"/>
</dbReference>
<evidence type="ECO:0000259" key="1">
    <source>
        <dbReference type="Pfam" id="PF00814"/>
    </source>
</evidence>
<dbReference type="InterPro" id="IPR000905">
    <property type="entry name" value="Gcp-like_dom"/>
</dbReference>